<dbReference type="EMBL" id="MU393448">
    <property type="protein sequence ID" value="KAI4867379.1"/>
    <property type="molecule type" value="Genomic_DNA"/>
</dbReference>
<evidence type="ECO:0000313" key="1">
    <source>
        <dbReference type="EMBL" id="KAI4867379.1"/>
    </source>
</evidence>
<sequence>MYDIFPHAQRVRETLMANWNLGISSFGGPPVHFKIFHTKFVKKLEWIDEQLYNELFSISQALPGPASTKMLYCINLLRNGLPAAIFTFFLWSLPGALGMYGLSVGISSIQGTLPRVVYAFLSGLNAATVGVIALAAVELSTKAIADEFSRIVLFLNASAALLYSAPWYLPVLIVLSGCATIIYDFRWLRGPVKAVASLILRTWSRDRSVAQELNESTDRPIDLADNIHTPTRGMMATSVETTARMPRQASQGLSYGENRRDSPMRGQHEQLSNTEHEARVVPPDYPLKLHWKSGTAIIVAFVMIFSTVIALKAFLPNNSLLYSLFANLYLAGTIIVGGGPVVIPLLREYVVAEGWVSPRDFLIGLAIAQSFPGPNFNFAVFLGSLTAVNNGYPSALGAIVAFLGIFLPGMILVQGTMGIWAALRGKRWVKSVVRGVSAGATGFIYTAVYRIWQIGYIDEGFEAGKSLGDDPWWLVVAATAFVGCRYFKFPPPVAIGMGSVMGLTRFGIISRA</sequence>
<reference evidence="1 2" key="1">
    <citation type="journal article" date="2022" name="New Phytol.">
        <title>Ecological generalism drives hyperdiversity of secondary metabolite gene clusters in xylarialean endophytes.</title>
        <authorList>
            <person name="Franco M.E.E."/>
            <person name="Wisecaver J.H."/>
            <person name="Arnold A.E."/>
            <person name="Ju Y.M."/>
            <person name="Slot J.C."/>
            <person name="Ahrendt S."/>
            <person name="Moore L.P."/>
            <person name="Eastman K.E."/>
            <person name="Scott K."/>
            <person name="Konkel Z."/>
            <person name="Mondo S.J."/>
            <person name="Kuo A."/>
            <person name="Hayes R.D."/>
            <person name="Haridas S."/>
            <person name="Andreopoulos B."/>
            <person name="Riley R."/>
            <person name="LaButti K."/>
            <person name="Pangilinan J."/>
            <person name="Lipzen A."/>
            <person name="Amirebrahimi M."/>
            <person name="Yan J."/>
            <person name="Adam C."/>
            <person name="Keymanesh K."/>
            <person name="Ng V."/>
            <person name="Louie K."/>
            <person name="Northen T."/>
            <person name="Drula E."/>
            <person name="Henrissat B."/>
            <person name="Hsieh H.M."/>
            <person name="Youens-Clark K."/>
            <person name="Lutzoni F."/>
            <person name="Miadlikowska J."/>
            <person name="Eastwood D.C."/>
            <person name="Hamelin R.C."/>
            <person name="Grigoriev I.V."/>
            <person name="U'Ren J.M."/>
        </authorList>
    </citation>
    <scope>NUCLEOTIDE SEQUENCE [LARGE SCALE GENOMIC DNA]</scope>
    <source>
        <strain evidence="1 2">CBS 119005</strain>
    </source>
</reference>
<evidence type="ECO:0000313" key="2">
    <source>
        <dbReference type="Proteomes" id="UP001497700"/>
    </source>
</evidence>
<keyword evidence="2" id="KW-1185">Reference proteome</keyword>
<comment type="caution">
    <text evidence="1">The sequence shown here is derived from an EMBL/GenBank/DDBJ whole genome shotgun (WGS) entry which is preliminary data.</text>
</comment>
<name>A0ACB9Z7J2_9PEZI</name>
<dbReference type="Proteomes" id="UP001497700">
    <property type="component" value="Unassembled WGS sequence"/>
</dbReference>
<organism evidence="1 2">
    <name type="scientific">Hypoxylon rubiginosum</name>
    <dbReference type="NCBI Taxonomy" id="110542"/>
    <lineage>
        <taxon>Eukaryota</taxon>
        <taxon>Fungi</taxon>
        <taxon>Dikarya</taxon>
        <taxon>Ascomycota</taxon>
        <taxon>Pezizomycotina</taxon>
        <taxon>Sordariomycetes</taxon>
        <taxon>Xylariomycetidae</taxon>
        <taxon>Xylariales</taxon>
        <taxon>Hypoxylaceae</taxon>
        <taxon>Hypoxylon</taxon>
    </lineage>
</organism>
<gene>
    <name evidence="1" type="ORF">F4820DRAFT_414101</name>
</gene>
<protein>
    <submittedName>
        <fullName evidence="1">Chromate transporter-domain-containing protein</fullName>
    </submittedName>
</protein>
<proteinExistence type="predicted"/>
<accession>A0ACB9Z7J2</accession>